<dbReference type="EMBL" id="JANBTW010000033">
    <property type="protein sequence ID" value="KAJ2677440.1"/>
    <property type="molecule type" value="Genomic_DNA"/>
</dbReference>
<protein>
    <submittedName>
        <fullName evidence="3">Uncharacterized protein</fullName>
    </submittedName>
</protein>
<sequence>MRTDTFLISLVLSAAVTLGTGAAADEANAGTAPSLHNKIMRIPKGLEHHVKRASPSSSTDGSDNNDNESAPKPSSTSASSSSTTPKATNASSSEQGPLEADNSDDNNANQSDGNSGDAANNQNANSSDDDQSDANVVTDAQGNPIVTDLDVSHWDLITPTGVKYLSGASRTASHLVAALGVAGVAVAGAALF</sequence>
<proteinExistence type="predicted"/>
<dbReference type="OrthoDB" id="5581128at2759"/>
<evidence type="ECO:0000256" key="1">
    <source>
        <dbReference type="SAM" id="MobiDB-lite"/>
    </source>
</evidence>
<name>A0A9W8KXT3_9FUNG</name>
<evidence type="ECO:0000256" key="2">
    <source>
        <dbReference type="SAM" id="SignalP"/>
    </source>
</evidence>
<reference evidence="3" key="1">
    <citation type="submission" date="2022-07" db="EMBL/GenBank/DDBJ databases">
        <title>Phylogenomic reconstructions and comparative analyses of Kickxellomycotina fungi.</title>
        <authorList>
            <person name="Reynolds N.K."/>
            <person name="Stajich J.E."/>
            <person name="Barry K."/>
            <person name="Grigoriev I.V."/>
            <person name="Crous P."/>
            <person name="Smith M.E."/>
        </authorList>
    </citation>
    <scope>NUCLEOTIDE SEQUENCE</scope>
    <source>
        <strain evidence="3">NRRL 3115</strain>
    </source>
</reference>
<organism evidence="3 4">
    <name type="scientific">Coemansia spiralis</name>
    <dbReference type="NCBI Taxonomy" id="417178"/>
    <lineage>
        <taxon>Eukaryota</taxon>
        <taxon>Fungi</taxon>
        <taxon>Fungi incertae sedis</taxon>
        <taxon>Zoopagomycota</taxon>
        <taxon>Kickxellomycotina</taxon>
        <taxon>Kickxellomycetes</taxon>
        <taxon>Kickxellales</taxon>
        <taxon>Kickxellaceae</taxon>
        <taxon>Coemansia</taxon>
    </lineage>
</organism>
<feature type="region of interest" description="Disordered" evidence="1">
    <location>
        <begin position="49"/>
        <end position="136"/>
    </location>
</feature>
<evidence type="ECO:0000313" key="3">
    <source>
        <dbReference type="EMBL" id="KAJ2677440.1"/>
    </source>
</evidence>
<gene>
    <name evidence="3" type="ORF">GGI25_003195</name>
</gene>
<feature type="signal peptide" evidence="2">
    <location>
        <begin position="1"/>
        <end position="21"/>
    </location>
</feature>
<keyword evidence="2" id="KW-0732">Signal</keyword>
<evidence type="ECO:0000313" key="4">
    <source>
        <dbReference type="Proteomes" id="UP001151518"/>
    </source>
</evidence>
<feature type="compositionally biased region" description="Low complexity" evidence="1">
    <location>
        <begin position="54"/>
        <end position="93"/>
    </location>
</feature>
<dbReference type="Proteomes" id="UP001151518">
    <property type="component" value="Unassembled WGS sequence"/>
</dbReference>
<feature type="compositionally biased region" description="Low complexity" evidence="1">
    <location>
        <begin position="105"/>
        <end position="126"/>
    </location>
</feature>
<feature type="chain" id="PRO_5040836326" evidence="2">
    <location>
        <begin position="22"/>
        <end position="192"/>
    </location>
</feature>
<comment type="caution">
    <text evidence="3">The sequence shown here is derived from an EMBL/GenBank/DDBJ whole genome shotgun (WGS) entry which is preliminary data.</text>
</comment>
<dbReference type="AlphaFoldDB" id="A0A9W8KXT3"/>
<accession>A0A9W8KXT3</accession>